<feature type="chain" id="PRO_5046042242" evidence="2">
    <location>
        <begin position="25"/>
        <end position="195"/>
    </location>
</feature>
<evidence type="ECO:0000256" key="1">
    <source>
        <dbReference type="SAM" id="Phobius"/>
    </source>
</evidence>
<feature type="signal peptide" evidence="2">
    <location>
        <begin position="1"/>
        <end position="24"/>
    </location>
</feature>
<gene>
    <name evidence="3" type="ORF">ABCQ75_05760</name>
</gene>
<sequence length="195" mass="18174">MKKICAALALAGSIALAGAVPAVAAQYPAPSPSATVSDATVAPGEPFVFSGEGFLPGETIVVTVDAAGGPAAAGAGTGGAALSVPAAIIVPAALQTMTTTANAQGEFSVTITLDQPGTYVITGTGQTSGRSVSATVTVVGAAGTVTGTGATGGGLADTGLDPALLGWSLVGAGAVAAGAAAVVVARRRTGAVDQA</sequence>
<proteinExistence type="predicted"/>
<keyword evidence="2" id="KW-0732">Signal</keyword>
<organism evidence="3 4">
    <name type="scientific">Sinomonas halotolerans</name>
    <dbReference type="NCBI Taxonomy" id="1644133"/>
    <lineage>
        <taxon>Bacteria</taxon>
        <taxon>Bacillati</taxon>
        <taxon>Actinomycetota</taxon>
        <taxon>Actinomycetes</taxon>
        <taxon>Micrococcales</taxon>
        <taxon>Micrococcaceae</taxon>
        <taxon>Sinomonas</taxon>
    </lineage>
</organism>
<keyword evidence="1" id="KW-0812">Transmembrane</keyword>
<dbReference type="RefSeq" id="WP_345883805.1">
    <property type="nucleotide sequence ID" value="NZ_JBDFRB010000004.1"/>
</dbReference>
<evidence type="ECO:0000313" key="3">
    <source>
        <dbReference type="EMBL" id="MEN2744043.1"/>
    </source>
</evidence>
<name>A0ABU9X1P8_9MICC</name>
<comment type="caution">
    <text evidence="3">The sequence shown here is derived from an EMBL/GenBank/DDBJ whole genome shotgun (WGS) entry which is preliminary data.</text>
</comment>
<keyword evidence="4" id="KW-1185">Reference proteome</keyword>
<protein>
    <submittedName>
        <fullName evidence="3">Peptidase</fullName>
    </submittedName>
</protein>
<feature type="transmembrane region" description="Helical" evidence="1">
    <location>
        <begin position="164"/>
        <end position="185"/>
    </location>
</feature>
<accession>A0ABU9X1P8</accession>
<reference evidence="3 4" key="1">
    <citation type="submission" date="2024-05" db="EMBL/GenBank/DDBJ databases">
        <title>Sinomonas sp. nov., isolated from a waste landfill.</title>
        <authorList>
            <person name="Zhao Y."/>
        </authorList>
    </citation>
    <scope>NUCLEOTIDE SEQUENCE [LARGE SCALE GENOMIC DNA]</scope>
    <source>
        <strain evidence="3 4">CCTCC AB2014300</strain>
    </source>
</reference>
<evidence type="ECO:0000313" key="4">
    <source>
        <dbReference type="Proteomes" id="UP001422074"/>
    </source>
</evidence>
<keyword evidence="1" id="KW-0472">Membrane</keyword>
<dbReference type="EMBL" id="JBDFRB010000004">
    <property type="protein sequence ID" value="MEN2744043.1"/>
    <property type="molecule type" value="Genomic_DNA"/>
</dbReference>
<dbReference type="Proteomes" id="UP001422074">
    <property type="component" value="Unassembled WGS sequence"/>
</dbReference>
<evidence type="ECO:0000256" key="2">
    <source>
        <dbReference type="SAM" id="SignalP"/>
    </source>
</evidence>
<keyword evidence="1" id="KW-1133">Transmembrane helix</keyword>